<dbReference type="PANTHER" id="PTHR33527:SF14">
    <property type="entry name" value="OS07G0274300 PROTEIN"/>
    <property type="match status" value="1"/>
</dbReference>
<accession>A0AAV1SLF4</accession>
<dbReference type="AlphaFoldDB" id="A0AAV1SLF4"/>
<reference evidence="1 2" key="1">
    <citation type="submission" date="2024-01" db="EMBL/GenBank/DDBJ databases">
        <authorList>
            <person name="Waweru B."/>
        </authorList>
    </citation>
    <scope>NUCLEOTIDE SEQUENCE [LARGE SCALE GENOMIC DNA]</scope>
</reference>
<dbReference type="Proteomes" id="UP001314170">
    <property type="component" value="Unassembled WGS sequence"/>
</dbReference>
<gene>
    <name evidence="1" type="ORF">DCAF_LOCUS24229</name>
</gene>
<dbReference type="EMBL" id="CAWUPB010001194">
    <property type="protein sequence ID" value="CAK7352448.1"/>
    <property type="molecule type" value="Genomic_DNA"/>
</dbReference>
<name>A0AAV1SLF4_9ROSI</name>
<protein>
    <submittedName>
        <fullName evidence="1">Uncharacterized protein</fullName>
    </submittedName>
</protein>
<evidence type="ECO:0000313" key="2">
    <source>
        <dbReference type="Proteomes" id="UP001314170"/>
    </source>
</evidence>
<sequence>MASTSFIPQEQFNLFHLIDRELYTLLVMALWRDPMESMQVIAIWIWLERMGYKNVVKKILSLPNILINELADEAIICLKATKSNHLAFSLEIIDIPLMQSIMEKEISLQYFHDNRLNAMEGVARVVNEVCIRALSDIMQVAIERNAAQSLLDRQTMISTFQYQSLAQPMLLEVAFGPNDIAKSSTSLGNDELAEDRTMFVTFSKGYHVKEWEVREFLAGNYGDCIESLYMQDVEPTEQPLYARIVFRSATTIQVILNGKDKAKFTINGKHVWARKFVPKRPRSSLPNFPTTGS</sequence>
<organism evidence="1 2">
    <name type="scientific">Dovyalis caffra</name>
    <dbReference type="NCBI Taxonomy" id="77055"/>
    <lineage>
        <taxon>Eukaryota</taxon>
        <taxon>Viridiplantae</taxon>
        <taxon>Streptophyta</taxon>
        <taxon>Embryophyta</taxon>
        <taxon>Tracheophyta</taxon>
        <taxon>Spermatophyta</taxon>
        <taxon>Magnoliopsida</taxon>
        <taxon>eudicotyledons</taxon>
        <taxon>Gunneridae</taxon>
        <taxon>Pentapetalae</taxon>
        <taxon>rosids</taxon>
        <taxon>fabids</taxon>
        <taxon>Malpighiales</taxon>
        <taxon>Salicaceae</taxon>
        <taxon>Flacourtieae</taxon>
        <taxon>Dovyalis</taxon>
    </lineage>
</organism>
<proteinExistence type="predicted"/>
<keyword evidence="2" id="KW-1185">Reference proteome</keyword>
<evidence type="ECO:0000313" key="1">
    <source>
        <dbReference type="EMBL" id="CAK7352448.1"/>
    </source>
</evidence>
<comment type="caution">
    <text evidence="1">The sequence shown here is derived from an EMBL/GenBank/DDBJ whole genome shotgun (WGS) entry which is preliminary data.</text>
</comment>
<dbReference type="PANTHER" id="PTHR33527">
    <property type="entry name" value="OS07G0274300 PROTEIN"/>
    <property type="match status" value="1"/>
</dbReference>